<organism evidence="1 2">
    <name type="scientific">Malus domestica</name>
    <name type="common">Apple</name>
    <name type="synonym">Pyrus malus</name>
    <dbReference type="NCBI Taxonomy" id="3750"/>
    <lineage>
        <taxon>Eukaryota</taxon>
        <taxon>Viridiplantae</taxon>
        <taxon>Streptophyta</taxon>
        <taxon>Embryophyta</taxon>
        <taxon>Tracheophyta</taxon>
        <taxon>Spermatophyta</taxon>
        <taxon>Magnoliopsida</taxon>
        <taxon>eudicotyledons</taxon>
        <taxon>Gunneridae</taxon>
        <taxon>Pentapetalae</taxon>
        <taxon>rosids</taxon>
        <taxon>fabids</taxon>
        <taxon>Rosales</taxon>
        <taxon>Rosaceae</taxon>
        <taxon>Amygdaloideae</taxon>
        <taxon>Maleae</taxon>
        <taxon>Malus</taxon>
    </lineage>
</organism>
<dbReference type="EMBL" id="RDQH01000328">
    <property type="protein sequence ID" value="RXI05927.1"/>
    <property type="molecule type" value="Genomic_DNA"/>
</dbReference>
<dbReference type="AlphaFoldDB" id="A0A498KEX6"/>
<name>A0A498KEX6_MALDO</name>
<reference evidence="1 2" key="1">
    <citation type="submission" date="2018-10" db="EMBL/GenBank/DDBJ databases">
        <title>A high-quality apple genome assembly.</title>
        <authorList>
            <person name="Hu J."/>
        </authorList>
    </citation>
    <scope>NUCLEOTIDE SEQUENCE [LARGE SCALE GENOMIC DNA]</scope>
    <source>
        <strain evidence="2">cv. HFTH1</strain>
        <tissue evidence="1">Young leaf</tissue>
    </source>
</reference>
<dbReference type="Proteomes" id="UP000290289">
    <property type="component" value="Chromosome 2"/>
</dbReference>
<comment type="caution">
    <text evidence="1">The sequence shown here is derived from an EMBL/GenBank/DDBJ whole genome shotgun (WGS) entry which is preliminary data.</text>
</comment>
<accession>A0A498KEX6</accession>
<protein>
    <submittedName>
        <fullName evidence="1">Uncharacterized protein</fullName>
    </submittedName>
</protein>
<sequence>MRSVLSRTVPFRPVPSRLQRCFSNSVSLSQAPHSPFIFELGTVECNPRVDNRDFFSAFPFLFVFLSRCRTSHELQTRCFLAGKTTEPVEFSSVLQFDSNNFFTQKS</sequence>
<proteinExistence type="predicted"/>
<keyword evidence="2" id="KW-1185">Reference proteome</keyword>
<evidence type="ECO:0000313" key="1">
    <source>
        <dbReference type="EMBL" id="RXI05927.1"/>
    </source>
</evidence>
<evidence type="ECO:0000313" key="2">
    <source>
        <dbReference type="Proteomes" id="UP000290289"/>
    </source>
</evidence>
<gene>
    <name evidence="1" type="ORF">DVH24_017969</name>
</gene>